<proteinExistence type="predicted"/>
<comment type="caution">
    <text evidence="3">The sequence shown here is derived from an EMBL/GenBank/DDBJ whole genome shotgun (WGS) entry which is preliminary data.</text>
</comment>
<dbReference type="Pfam" id="PF10180">
    <property type="entry name" value="WKF"/>
    <property type="match status" value="1"/>
</dbReference>
<dbReference type="PANTHER" id="PTHR22306:SF2">
    <property type="entry name" value="CHROMOSOME 7 OPEN READING FRAME 50"/>
    <property type="match status" value="1"/>
</dbReference>
<evidence type="ECO:0000313" key="4">
    <source>
        <dbReference type="Proteomes" id="UP000653454"/>
    </source>
</evidence>
<evidence type="ECO:0000313" key="3">
    <source>
        <dbReference type="EMBL" id="CAG9087625.1"/>
    </source>
</evidence>
<feature type="region of interest" description="Disordered" evidence="1">
    <location>
        <begin position="1"/>
        <end position="113"/>
    </location>
</feature>
<feature type="region of interest" description="Disordered" evidence="1">
    <location>
        <begin position="186"/>
        <end position="213"/>
    </location>
</feature>
<reference evidence="3" key="1">
    <citation type="submission" date="2020-11" db="EMBL/GenBank/DDBJ databases">
        <authorList>
            <person name="Whiteford S."/>
        </authorList>
    </citation>
    <scope>NUCLEOTIDE SEQUENCE</scope>
</reference>
<gene>
    <name evidence="3" type="ORF">PLXY2_LOCUS43</name>
</gene>
<organism evidence="3 4">
    <name type="scientific">Plutella xylostella</name>
    <name type="common">Diamondback moth</name>
    <name type="synonym">Plutella maculipennis</name>
    <dbReference type="NCBI Taxonomy" id="51655"/>
    <lineage>
        <taxon>Eukaryota</taxon>
        <taxon>Metazoa</taxon>
        <taxon>Ecdysozoa</taxon>
        <taxon>Arthropoda</taxon>
        <taxon>Hexapoda</taxon>
        <taxon>Insecta</taxon>
        <taxon>Pterygota</taxon>
        <taxon>Neoptera</taxon>
        <taxon>Endopterygota</taxon>
        <taxon>Lepidoptera</taxon>
        <taxon>Glossata</taxon>
        <taxon>Ditrysia</taxon>
        <taxon>Yponomeutoidea</taxon>
        <taxon>Plutellidae</taxon>
        <taxon>Plutella</taxon>
    </lineage>
</organism>
<dbReference type="EMBL" id="CAJHNJ030000001">
    <property type="protein sequence ID" value="CAG9087625.1"/>
    <property type="molecule type" value="Genomic_DNA"/>
</dbReference>
<feature type="compositionally biased region" description="Basic residues" evidence="1">
    <location>
        <begin position="1"/>
        <end position="22"/>
    </location>
</feature>
<feature type="domain" description="WKF" evidence="2">
    <location>
        <begin position="120"/>
        <end position="181"/>
    </location>
</feature>
<dbReference type="PANTHER" id="PTHR22306">
    <property type="entry name" value="CHROMOSOME 7 OPEN READING FRAME 50"/>
    <property type="match status" value="1"/>
</dbReference>
<feature type="compositionally biased region" description="Acidic residues" evidence="1">
    <location>
        <begin position="33"/>
        <end position="48"/>
    </location>
</feature>
<evidence type="ECO:0000259" key="2">
    <source>
        <dbReference type="Pfam" id="PF10180"/>
    </source>
</evidence>
<dbReference type="AlphaFoldDB" id="A0A8S4CVN4"/>
<accession>A0A8S4CVN4</accession>
<dbReference type="InterPro" id="IPR019327">
    <property type="entry name" value="WKF"/>
</dbReference>
<keyword evidence="4" id="KW-1185">Reference proteome</keyword>
<evidence type="ECO:0000256" key="1">
    <source>
        <dbReference type="SAM" id="MobiDB-lite"/>
    </source>
</evidence>
<dbReference type="Proteomes" id="UP000653454">
    <property type="component" value="Unassembled WGS sequence"/>
</dbReference>
<feature type="compositionally biased region" description="Basic and acidic residues" evidence="1">
    <location>
        <begin position="94"/>
        <end position="113"/>
    </location>
</feature>
<feature type="compositionally biased region" description="Basic and acidic residues" evidence="1">
    <location>
        <begin position="23"/>
        <end position="32"/>
    </location>
</feature>
<name>A0A8S4CVN4_PLUXY</name>
<sequence>MAKGNKKRKNNRHKKNKPNHKAIKPDSVKNVDENTEDDKVEDTPDVQSEDLSRKRQLSDDDSDTETAPKRKKKKKQPVATESTDKKGKKSIRQMKREKYLERQAEAESANKEQLKTQCLSYISQWKHDKANWKFMKAKQVWLTKNKFSSIIPDESWPLLLEYLESTQGNGRKILLEHANKVIKEMDEWTEKNGANTDGAEDDDESTKPDETTYKRARDLIQCLQE</sequence>
<protein>
    <submittedName>
        <fullName evidence="3">(diamondback moth) hypothetical protein</fullName>
    </submittedName>
</protein>